<dbReference type="Proteomes" id="UP000320762">
    <property type="component" value="Unassembled WGS sequence"/>
</dbReference>
<feature type="compositionally biased region" description="Gly residues" evidence="1">
    <location>
        <begin position="451"/>
        <end position="460"/>
    </location>
</feature>
<organism evidence="2 3">
    <name type="scientific">Schizophyllum amplum</name>
    <dbReference type="NCBI Taxonomy" id="97359"/>
    <lineage>
        <taxon>Eukaryota</taxon>
        <taxon>Fungi</taxon>
        <taxon>Dikarya</taxon>
        <taxon>Basidiomycota</taxon>
        <taxon>Agaricomycotina</taxon>
        <taxon>Agaricomycetes</taxon>
        <taxon>Agaricomycetidae</taxon>
        <taxon>Agaricales</taxon>
        <taxon>Schizophyllaceae</taxon>
        <taxon>Schizophyllum</taxon>
    </lineage>
</organism>
<keyword evidence="3" id="KW-1185">Reference proteome</keyword>
<dbReference type="EMBL" id="VDMD01000001">
    <property type="protein sequence ID" value="TRM68818.1"/>
    <property type="molecule type" value="Genomic_DNA"/>
</dbReference>
<evidence type="ECO:0000313" key="2">
    <source>
        <dbReference type="EMBL" id="TRM68818.1"/>
    </source>
</evidence>
<feature type="region of interest" description="Disordered" evidence="1">
    <location>
        <begin position="361"/>
        <end position="482"/>
    </location>
</feature>
<dbReference type="AlphaFoldDB" id="A0A550CVJ8"/>
<dbReference type="OrthoDB" id="3243413at2759"/>
<evidence type="ECO:0000313" key="3">
    <source>
        <dbReference type="Proteomes" id="UP000320762"/>
    </source>
</evidence>
<comment type="caution">
    <text evidence="2">The sequence shown here is derived from an EMBL/GenBank/DDBJ whole genome shotgun (WGS) entry which is preliminary data.</text>
</comment>
<feature type="compositionally biased region" description="Basic and acidic residues" evidence="1">
    <location>
        <begin position="361"/>
        <end position="389"/>
    </location>
</feature>
<proteinExistence type="predicted"/>
<accession>A0A550CVJ8</accession>
<sequence length="482" mass="53230">MPKREKSPETVPDSKFLAIYKPYPANADMELVEDQIKLTRWIASIVPNQFLIALHYKPKARGIVIIEISIECQEIGVLLLGEHRWSEFLRKPKEEELEGTSQVFYSIYSTLREVRKDGWKQILVRGDWFKEGEFRPINPIIVHPYPPTHWCPPLQEDKTNKPICRPLPVQKKPPPPAPLRQVVGSSSWLGAKQAPSTNTPIALESAWDMYTKSQPVVTPNSWNKPIINAKPADDDAQQQKNAAARRRFLWSNNAAPKASNIVPTDSVDALANALDSVAVSANQATAIEDALFGDDDDAGDDMPVGNWSVTEEEPSSPAQDYSASVDETLVEDPEKFYCPIHLHRCHQGICIEGAKARREQKKREQEAERLPAKQKKSNRDRGRSPREEDGLSSGLHTASQVRQISTGGSTNANEAGVDEVDEQRVVPKPPAKAPAKKPKGRGRGTVPKDANGGGGAGGENGNAWAQPGAKSDWAAQGRKPRR</sequence>
<protein>
    <submittedName>
        <fullName evidence="2">Uncharacterized protein</fullName>
    </submittedName>
</protein>
<reference evidence="2 3" key="1">
    <citation type="journal article" date="2019" name="New Phytol.">
        <title>Comparative genomics reveals unique wood-decay strategies and fruiting body development in the Schizophyllaceae.</title>
        <authorList>
            <person name="Almasi E."/>
            <person name="Sahu N."/>
            <person name="Krizsan K."/>
            <person name="Balint B."/>
            <person name="Kovacs G.M."/>
            <person name="Kiss B."/>
            <person name="Cseklye J."/>
            <person name="Drula E."/>
            <person name="Henrissat B."/>
            <person name="Nagy I."/>
            <person name="Chovatia M."/>
            <person name="Adam C."/>
            <person name="LaButti K."/>
            <person name="Lipzen A."/>
            <person name="Riley R."/>
            <person name="Grigoriev I.V."/>
            <person name="Nagy L.G."/>
        </authorList>
    </citation>
    <scope>NUCLEOTIDE SEQUENCE [LARGE SCALE GENOMIC DNA]</scope>
    <source>
        <strain evidence="2 3">NL-1724</strain>
    </source>
</reference>
<gene>
    <name evidence="2" type="ORF">BD626DRAFT_579596</name>
</gene>
<evidence type="ECO:0000256" key="1">
    <source>
        <dbReference type="SAM" id="MobiDB-lite"/>
    </source>
</evidence>
<feature type="compositionally biased region" description="Polar residues" evidence="1">
    <location>
        <begin position="394"/>
        <end position="413"/>
    </location>
</feature>
<feature type="region of interest" description="Disordered" evidence="1">
    <location>
        <begin position="292"/>
        <end position="322"/>
    </location>
</feature>
<name>A0A550CVJ8_9AGAR</name>